<keyword evidence="2" id="KW-1185">Reference proteome</keyword>
<evidence type="ECO:0000313" key="1">
    <source>
        <dbReference type="EMBL" id="KAI3770982.1"/>
    </source>
</evidence>
<organism evidence="1 2">
    <name type="scientific">Arctium lappa</name>
    <name type="common">Greater burdock</name>
    <name type="synonym">Lappa major</name>
    <dbReference type="NCBI Taxonomy" id="4217"/>
    <lineage>
        <taxon>Eukaryota</taxon>
        <taxon>Viridiplantae</taxon>
        <taxon>Streptophyta</taxon>
        <taxon>Embryophyta</taxon>
        <taxon>Tracheophyta</taxon>
        <taxon>Spermatophyta</taxon>
        <taxon>Magnoliopsida</taxon>
        <taxon>eudicotyledons</taxon>
        <taxon>Gunneridae</taxon>
        <taxon>Pentapetalae</taxon>
        <taxon>asterids</taxon>
        <taxon>campanulids</taxon>
        <taxon>Asterales</taxon>
        <taxon>Asteraceae</taxon>
        <taxon>Carduoideae</taxon>
        <taxon>Cardueae</taxon>
        <taxon>Arctiinae</taxon>
        <taxon>Arctium</taxon>
    </lineage>
</organism>
<sequence>MILVACGWRHTISVSSSGGLYTYGWSKYGQLGHGDFKHHLVPHKLEALQEHCISHISGGWRHTMALTSDGKLYGWGWNKFGQVAVGDNQDHCFPVQVKFPDEQAHHFSIKGTNGQLGHREAIDRSIPKIVEALSMDGSSGQQIESSWTDPSSGKLSVLPSDRYAVVPDEIAKARTNENDANVPENDVKRIKL</sequence>
<name>A0ACB9FK25_ARCLA</name>
<protein>
    <submittedName>
        <fullName evidence="1">Uncharacterized protein</fullName>
    </submittedName>
</protein>
<evidence type="ECO:0000313" key="2">
    <source>
        <dbReference type="Proteomes" id="UP001055879"/>
    </source>
</evidence>
<reference evidence="2" key="1">
    <citation type="journal article" date="2022" name="Mol. Ecol. Resour.">
        <title>The genomes of chicory, endive, great burdock and yacon provide insights into Asteraceae palaeo-polyploidization history and plant inulin production.</title>
        <authorList>
            <person name="Fan W."/>
            <person name="Wang S."/>
            <person name="Wang H."/>
            <person name="Wang A."/>
            <person name="Jiang F."/>
            <person name="Liu H."/>
            <person name="Zhao H."/>
            <person name="Xu D."/>
            <person name="Zhang Y."/>
        </authorList>
    </citation>
    <scope>NUCLEOTIDE SEQUENCE [LARGE SCALE GENOMIC DNA]</scope>
    <source>
        <strain evidence="2">cv. Niubang</strain>
    </source>
</reference>
<reference evidence="1 2" key="2">
    <citation type="journal article" date="2022" name="Mol. Ecol. Resour.">
        <title>The genomes of chicory, endive, great burdock and yacon provide insights into Asteraceae paleo-polyploidization history and plant inulin production.</title>
        <authorList>
            <person name="Fan W."/>
            <person name="Wang S."/>
            <person name="Wang H."/>
            <person name="Wang A."/>
            <person name="Jiang F."/>
            <person name="Liu H."/>
            <person name="Zhao H."/>
            <person name="Xu D."/>
            <person name="Zhang Y."/>
        </authorList>
    </citation>
    <scope>NUCLEOTIDE SEQUENCE [LARGE SCALE GENOMIC DNA]</scope>
    <source>
        <strain evidence="2">cv. Niubang</strain>
    </source>
</reference>
<accession>A0ACB9FK25</accession>
<gene>
    <name evidence="1" type="ORF">L6452_02131</name>
</gene>
<dbReference type="EMBL" id="CM042047">
    <property type="protein sequence ID" value="KAI3770982.1"/>
    <property type="molecule type" value="Genomic_DNA"/>
</dbReference>
<proteinExistence type="predicted"/>
<dbReference type="Proteomes" id="UP001055879">
    <property type="component" value="Linkage Group LG01"/>
</dbReference>
<comment type="caution">
    <text evidence="1">The sequence shown here is derived from an EMBL/GenBank/DDBJ whole genome shotgun (WGS) entry which is preliminary data.</text>
</comment>